<organism evidence="1 2">
    <name type="scientific">Trifolium medium</name>
    <dbReference type="NCBI Taxonomy" id="97028"/>
    <lineage>
        <taxon>Eukaryota</taxon>
        <taxon>Viridiplantae</taxon>
        <taxon>Streptophyta</taxon>
        <taxon>Embryophyta</taxon>
        <taxon>Tracheophyta</taxon>
        <taxon>Spermatophyta</taxon>
        <taxon>Magnoliopsida</taxon>
        <taxon>eudicotyledons</taxon>
        <taxon>Gunneridae</taxon>
        <taxon>Pentapetalae</taxon>
        <taxon>rosids</taxon>
        <taxon>fabids</taxon>
        <taxon>Fabales</taxon>
        <taxon>Fabaceae</taxon>
        <taxon>Papilionoideae</taxon>
        <taxon>50 kb inversion clade</taxon>
        <taxon>NPAAA clade</taxon>
        <taxon>Hologalegina</taxon>
        <taxon>IRL clade</taxon>
        <taxon>Trifolieae</taxon>
        <taxon>Trifolium</taxon>
    </lineage>
</organism>
<feature type="non-terminal residue" evidence="1">
    <location>
        <position position="1"/>
    </location>
</feature>
<evidence type="ECO:0000313" key="2">
    <source>
        <dbReference type="Proteomes" id="UP000265520"/>
    </source>
</evidence>
<dbReference type="Proteomes" id="UP000265520">
    <property type="component" value="Unassembled WGS sequence"/>
</dbReference>
<accession>A0A392R2V9</accession>
<evidence type="ECO:0000313" key="1">
    <source>
        <dbReference type="EMBL" id="MCI30180.1"/>
    </source>
</evidence>
<reference evidence="1 2" key="1">
    <citation type="journal article" date="2018" name="Front. Plant Sci.">
        <title>Red Clover (Trifolium pratense) and Zigzag Clover (T. medium) - A Picture of Genomic Similarities and Differences.</title>
        <authorList>
            <person name="Dluhosova J."/>
            <person name="Istvanek J."/>
            <person name="Nedelnik J."/>
            <person name="Repkova J."/>
        </authorList>
    </citation>
    <scope>NUCLEOTIDE SEQUENCE [LARGE SCALE GENOMIC DNA]</scope>
    <source>
        <strain evidence="2">cv. 10/8</strain>
        <tissue evidence="1">Leaf</tissue>
    </source>
</reference>
<dbReference type="EMBL" id="LXQA010177670">
    <property type="protein sequence ID" value="MCI30180.1"/>
    <property type="molecule type" value="Genomic_DNA"/>
</dbReference>
<dbReference type="AlphaFoldDB" id="A0A392R2V9"/>
<comment type="caution">
    <text evidence="1">The sequence shown here is derived from an EMBL/GenBank/DDBJ whole genome shotgun (WGS) entry which is preliminary data.</text>
</comment>
<proteinExistence type="predicted"/>
<sequence length="76" mass="8607">HIVEIHPPVTFGDLLHPWDKDDVREVNAPLLNNSLLQDGFVVLSLWIVKRCGAVEDPALLFLFGATISFLWSTDFF</sequence>
<name>A0A392R2V9_9FABA</name>
<keyword evidence="2" id="KW-1185">Reference proteome</keyword>
<protein>
    <submittedName>
        <fullName evidence="1">Uncharacterized protein</fullName>
    </submittedName>
</protein>